<dbReference type="NCBIfam" id="NF003977">
    <property type="entry name" value="PRK05470.1-1"/>
    <property type="match status" value="1"/>
</dbReference>
<organism evidence="6 7">
    <name type="scientific">Nocardioides immobilis</name>
    <dbReference type="NCBI Taxonomy" id="2049295"/>
    <lineage>
        <taxon>Bacteria</taxon>
        <taxon>Bacillati</taxon>
        <taxon>Actinomycetota</taxon>
        <taxon>Actinomycetes</taxon>
        <taxon>Propionibacteriales</taxon>
        <taxon>Nocardioidaceae</taxon>
        <taxon>Nocardioides</taxon>
    </lineage>
</organism>
<reference evidence="6 7" key="1">
    <citation type="submission" date="2018-09" db="EMBL/GenBank/DDBJ databases">
        <title>Genome sequencing of Nocardioides immobilis CCTCC AB 2017083 for comparison to Nocardioides silvaticus.</title>
        <authorList>
            <person name="Li C."/>
            <person name="Wang G."/>
        </authorList>
    </citation>
    <scope>NUCLEOTIDE SEQUENCE [LARGE SCALE GENOMIC DNA]</scope>
    <source>
        <strain evidence="6 7">CCTCC AB 2017083</strain>
    </source>
</reference>
<evidence type="ECO:0000313" key="6">
    <source>
        <dbReference type="EMBL" id="RHW26441.1"/>
    </source>
</evidence>
<dbReference type="Proteomes" id="UP000283644">
    <property type="component" value="Unassembled WGS sequence"/>
</dbReference>
<keyword evidence="3 5" id="KW-1133">Transmembrane helix</keyword>
<evidence type="ECO:0000256" key="4">
    <source>
        <dbReference type="ARBA" id="ARBA00023136"/>
    </source>
</evidence>
<feature type="transmembrane region" description="Helical" evidence="5">
    <location>
        <begin position="92"/>
        <end position="115"/>
    </location>
</feature>
<dbReference type="EMBL" id="QXGH01000017">
    <property type="protein sequence ID" value="RHW26441.1"/>
    <property type="molecule type" value="Genomic_DNA"/>
</dbReference>
<evidence type="ECO:0000256" key="5">
    <source>
        <dbReference type="SAM" id="Phobius"/>
    </source>
</evidence>
<protein>
    <submittedName>
        <fullName evidence="6">Fumarate reductase subunit D</fullName>
    </submittedName>
</protein>
<proteinExistence type="predicted"/>
<dbReference type="SUPFAM" id="SSF81343">
    <property type="entry name" value="Fumarate reductase respiratory complex transmembrane subunits"/>
    <property type="match status" value="1"/>
</dbReference>
<name>A0A417Y1J0_9ACTN</name>
<evidence type="ECO:0000256" key="3">
    <source>
        <dbReference type="ARBA" id="ARBA00022989"/>
    </source>
</evidence>
<gene>
    <name evidence="6" type="ORF">D0Z08_13990</name>
</gene>
<evidence type="ECO:0000256" key="1">
    <source>
        <dbReference type="ARBA" id="ARBA00022475"/>
    </source>
</evidence>
<dbReference type="GO" id="GO:0016020">
    <property type="term" value="C:membrane"/>
    <property type="evidence" value="ECO:0007669"/>
    <property type="project" value="InterPro"/>
</dbReference>
<keyword evidence="2 5" id="KW-0812">Transmembrane</keyword>
<dbReference type="RefSeq" id="WP_118925854.1">
    <property type="nucleotide sequence ID" value="NZ_QXGH01000017.1"/>
</dbReference>
<keyword evidence="4 5" id="KW-0472">Membrane</keyword>
<keyword evidence="7" id="KW-1185">Reference proteome</keyword>
<dbReference type="Pfam" id="PF02313">
    <property type="entry name" value="Fumarate_red_D"/>
    <property type="match status" value="1"/>
</dbReference>
<evidence type="ECO:0000256" key="2">
    <source>
        <dbReference type="ARBA" id="ARBA00022692"/>
    </source>
</evidence>
<dbReference type="OrthoDB" id="9804636at2"/>
<comment type="caution">
    <text evidence="6">The sequence shown here is derived from an EMBL/GenBank/DDBJ whole genome shotgun (WGS) entry which is preliminary data.</text>
</comment>
<evidence type="ECO:0000313" key="7">
    <source>
        <dbReference type="Proteomes" id="UP000283644"/>
    </source>
</evidence>
<accession>A0A417Y1J0</accession>
<feature type="transmembrane region" description="Helical" evidence="5">
    <location>
        <begin position="12"/>
        <end position="36"/>
    </location>
</feature>
<feature type="transmembrane region" description="Helical" evidence="5">
    <location>
        <begin position="48"/>
        <end position="71"/>
    </location>
</feature>
<dbReference type="InterPro" id="IPR003418">
    <property type="entry name" value="Fumarate_red_D"/>
</dbReference>
<keyword evidence="1" id="KW-1003">Cell membrane</keyword>
<dbReference type="Gene3D" id="1.20.1300.10">
    <property type="entry name" value="Fumarate reductase/succinate dehydrogenase, transmembrane subunit"/>
    <property type="match status" value="1"/>
</dbReference>
<dbReference type="AlphaFoldDB" id="A0A417Y1J0"/>
<dbReference type="InterPro" id="IPR034804">
    <property type="entry name" value="SQR/QFR_C/D"/>
</dbReference>
<sequence>MSRPRVEPLVWLMFSGGGVMAAVFLPVLVFMFAFAFPLEWISPPDHDHLSAVVGHPLTLLFLLGMFVVLLVHSAHRFRYTLYDGLQIKAKRTVAVLCYGTAAVGAITTVVVLLSAA</sequence>
<dbReference type="GO" id="GO:0006106">
    <property type="term" value="P:fumarate metabolic process"/>
    <property type="evidence" value="ECO:0007669"/>
    <property type="project" value="InterPro"/>
</dbReference>